<dbReference type="PANTHER" id="PTHR24015:SF1063">
    <property type="entry name" value="OS12G0156900 PROTEIN"/>
    <property type="match status" value="1"/>
</dbReference>
<dbReference type="GO" id="GO:0009451">
    <property type="term" value="P:RNA modification"/>
    <property type="evidence" value="ECO:0007669"/>
    <property type="project" value="InterPro"/>
</dbReference>
<evidence type="ECO:0000313" key="4">
    <source>
        <dbReference type="Proteomes" id="UP001279734"/>
    </source>
</evidence>
<evidence type="ECO:0000256" key="1">
    <source>
        <dbReference type="ARBA" id="ARBA00022737"/>
    </source>
</evidence>
<dbReference type="PROSITE" id="PS51375">
    <property type="entry name" value="PPR"/>
    <property type="match status" value="4"/>
</dbReference>
<dbReference type="FunFam" id="1.25.40.10:FF:000381">
    <property type="entry name" value="Pentatricopeptide repeat-containing protein"/>
    <property type="match status" value="1"/>
</dbReference>
<dbReference type="InterPro" id="IPR002885">
    <property type="entry name" value="PPR_rpt"/>
</dbReference>
<dbReference type="AlphaFoldDB" id="A0AAD3S9L9"/>
<dbReference type="Pfam" id="PF01535">
    <property type="entry name" value="PPR"/>
    <property type="match status" value="5"/>
</dbReference>
<evidence type="ECO:0008006" key="5">
    <source>
        <dbReference type="Google" id="ProtNLM"/>
    </source>
</evidence>
<comment type="caution">
    <text evidence="3">The sequence shown here is derived from an EMBL/GenBank/DDBJ whole genome shotgun (WGS) entry which is preliminary data.</text>
</comment>
<gene>
    <name evidence="3" type="ORF">Nepgr_009028</name>
</gene>
<evidence type="ECO:0000256" key="2">
    <source>
        <dbReference type="PROSITE-ProRule" id="PRU00708"/>
    </source>
</evidence>
<keyword evidence="4" id="KW-1185">Reference proteome</keyword>
<dbReference type="GO" id="GO:0003723">
    <property type="term" value="F:RNA binding"/>
    <property type="evidence" value="ECO:0007669"/>
    <property type="project" value="InterPro"/>
</dbReference>
<dbReference type="NCBIfam" id="TIGR00756">
    <property type="entry name" value="PPR"/>
    <property type="match status" value="4"/>
</dbReference>
<dbReference type="Gene3D" id="1.25.40.10">
    <property type="entry name" value="Tetratricopeptide repeat domain"/>
    <property type="match status" value="4"/>
</dbReference>
<keyword evidence="1" id="KW-0677">Repeat</keyword>
<feature type="repeat" description="PPR" evidence="2">
    <location>
        <begin position="215"/>
        <end position="249"/>
    </location>
</feature>
<accession>A0AAD3S9L9</accession>
<feature type="repeat" description="PPR" evidence="2">
    <location>
        <begin position="114"/>
        <end position="148"/>
    </location>
</feature>
<protein>
    <recommendedName>
        <fullName evidence="5">Pentatricopeptide repeat-containing protein</fullName>
    </recommendedName>
</protein>
<evidence type="ECO:0000313" key="3">
    <source>
        <dbReference type="EMBL" id="GMH07188.1"/>
    </source>
</evidence>
<feature type="repeat" description="PPR" evidence="2">
    <location>
        <begin position="316"/>
        <end position="350"/>
    </location>
</feature>
<organism evidence="3 4">
    <name type="scientific">Nepenthes gracilis</name>
    <name type="common">Slender pitcher plant</name>
    <dbReference type="NCBI Taxonomy" id="150966"/>
    <lineage>
        <taxon>Eukaryota</taxon>
        <taxon>Viridiplantae</taxon>
        <taxon>Streptophyta</taxon>
        <taxon>Embryophyta</taxon>
        <taxon>Tracheophyta</taxon>
        <taxon>Spermatophyta</taxon>
        <taxon>Magnoliopsida</taxon>
        <taxon>eudicotyledons</taxon>
        <taxon>Gunneridae</taxon>
        <taxon>Pentapetalae</taxon>
        <taxon>Caryophyllales</taxon>
        <taxon>Nepenthaceae</taxon>
        <taxon>Nepenthes</taxon>
    </lineage>
</organism>
<feature type="repeat" description="PPR" evidence="2">
    <location>
        <begin position="417"/>
        <end position="451"/>
    </location>
</feature>
<dbReference type="InterPro" id="IPR046848">
    <property type="entry name" value="E_motif"/>
</dbReference>
<dbReference type="InterPro" id="IPR046960">
    <property type="entry name" value="PPR_At4g14850-like_plant"/>
</dbReference>
<dbReference type="Pfam" id="PF20431">
    <property type="entry name" value="E_motif"/>
    <property type="match status" value="1"/>
</dbReference>
<proteinExistence type="predicted"/>
<dbReference type="Proteomes" id="UP001279734">
    <property type="component" value="Unassembled WGS sequence"/>
</dbReference>
<dbReference type="InterPro" id="IPR011990">
    <property type="entry name" value="TPR-like_helical_dom_sf"/>
</dbReference>
<name>A0AAD3S9L9_NEPGR</name>
<dbReference type="Pfam" id="PF13041">
    <property type="entry name" value="PPR_2"/>
    <property type="match status" value="2"/>
</dbReference>
<dbReference type="FunFam" id="1.25.40.10:FF:000090">
    <property type="entry name" value="Pentatricopeptide repeat-containing protein, chloroplastic"/>
    <property type="match status" value="1"/>
</dbReference>
<dbReference type="EMBL" id="BSYO01000007">
    <property type="protein sequence ID" value="GMH07188.1"/>
    <property type="molecule type" value="Genomic_DNA"/>
</dbReference>
<reference evidence="3" key="1">
    <citation type="submission" date="2023-05" db="EMBL/GenBank/DDBJ databases">
        <title>Nepenthes gracilis genome sequencing.</title>
        <authorList>
            <person name="Fukushima K."/>
        </authorList>
    </citation>
    <scope>NUCLEOTIDE SEQUENCE</scope>
    <source>
        <strain evidence="3">SING2019-196</strain>
    </source>
</reference>
<dbReference type="FunFam" id="1.25.40.10:FF:000344">
    <property type="entry name" value="Pentatricopeptide repeat-containing protein"/>
    <property type="match status" value="1"/>
</dbReference>
<sequence length="595" mass="65626">MNGFPFLNFHRKTIQHTKFSIFSISSMRSASITTAQSSDHILGSALTSSQCGVVLQSVTNSKSYREGQSLHAHLISSGVIQNNTYISTKLAAFYANCGHMDQAKIMFDGIVLKNSFLWNSLIRGCACNGLPLRTIVYYREMLSFGQKPDKFTYPFVIKSCGDLFLIQIGQRVHCEIVIRGLDSDIYVANSLLAMYSKFGDMVNAGLVFDRMSVRDLTSWNTMVSGHVTNGNSDKALDTFHLMETSGLVPDSVTLLAILSVFADLRMAKQGKAVHGYVIRNDVAGCNSFLINALINMYSSCKFMVDARQLFDITRKDTVSWNSMISGYARNGNALESLTLFCQMVTEGQGTDLATFIAVLDACKQVPALDFGMAVHSHLVRKGFGSNTLTATAVISLYSKCGSLNCARCAFDELKDKNLVSWSAMLAGYGLHGKGREAISIFHEMAANNIVPDEGTFTTVLTACSHAGLVEEGRELFHLIEQKYNNKPGLVHFACFVDLLSRAGYLDEAYEIIKKMNFEPTSDIWTSLLSACRVHGNITLAEVCAQKIFELDNQRACSYICLSHIYAAEERWDDVEKVRSIQSSEGVAKPPGCSFM</sequence>
<dbReference type="PANTHER" id="PTHR24015">
    <property type="entry name" value="OS07G0578800 PROTEIN-RELATED"/>
    <property type="match status" value="1"/>
</dbReference>